<dbReference type="SMART" id="SM00355">
    <property type="entry name" value="ZnF_C2H2"/>
    <property type="match status" value="2"/>
</dbReference>
<name>W6XHS4_COCC2</name>
<dbReference type="InterPro" id="IPR013087">
    <property type="entry name" value="Znf_C2H2_type"/>
</dbReference>
<keyword evidence="1" id="KW-0863">Zinc-finger</keyword>
<protein>
    <recommendedName>
        <fullName evidence="3">C2H2-type domain-containing protein</fullName>
    </recommendedName>
</protein>
<feature type="compositionally biased region" description="Low complexity" evidence="2">
    <location>
        <begin position="36"/>
        <end position="56"/>
    </location>
</feature>
<dbReference type="HOGENOM" id="CLU_1578252_0_0_1"/>
<organism evidence="4 5">
    <name type="scientific">Cochliobolus carbonum (strain 26-R-13)</name>
    <name type="common">Maize leaf spot fungus</name>
    <name type="synonym">Bipolaris zeicola</name>
    <dbReference type="NCBI Taxonomy" id="930089"/>
    <lineage>
        <taxon>Eukaryota</taxon>
        <taxon>Fungi</taxon>
        <taxon>Dikarya</taxon>
        <taxon>Ascomycota</taxon>
        <taxon>Pezizomycotina</taxon>
        <taxon>Dothideomycetes</taxon>
        <taxon>Pleosporomycetidae</taxon>
        <taxon>Pleosporales</taxon>
        <taxon>Pleosporineae</taxon>
        <taxon>Pleosporaceae</taxon>
        <taxon>Bipolaris</taxon>
    </lineage>
</organism>
<feature type="domain" description="C2H2-type" evidence="3">
    <location>
        <begin position="64"/>
        <end position="95"/>
    </location>
</feature>
<dbReference type="PROSITE" id="PS00028">
    <property type="entry name" value="ZINC_FINGER_C2H2_1"/>
    <property type="match status" value="1"/>
</dbReference>
<gene>
    <name evidence="4" type="ORF">COCCADRAFT_10608</name>
</gene>
<dbReference type="OrthoDB" id="10018191at2759"/>
<feature type="domain" description="C2H2-type" evidence="3">
    <location>
        <begin position="103"/>
        <end position="127"/>
    </location>
</feature>
<dbReference type="KEGG" id="bze:COCCADRAFT_10608"/>
<evidence type="ECO:0000259" key="3">
    <source>
        <dbReference type="PROSITE" id="PS50157"/>
    </source>
</evidence>
<evidence type="ECO:0000256" key="2">
    <source>
        <dbReference type="SAM" id="MobiDB-lite"/>
    </source>
</evidence>
<dbReference type="InterPro" id="IPR036236">
    <property type="entry name" value="Znf_C2H2_sf"/>
</dbReference>
<dbReference type="Gene3D" id="3.30.160.60">
    <property type="entry name" value="Classic Zinc Finger"/>
    <property type="match status" value="2"/>
</dbReference>
<proteinExistence type="predicted"/>
<evidence type="ECO:0000313" key="5">
    <source>
        <dbReference type="Proteomes" id="UP000053841"/>
    </source>
</evidence>
<evidence type="ECO:0000256" key="1">
    <source>
        <dbReference type="PROSITE-ProRule" id="PRU00042"/>
    </source>
</evidence>
<accession>W6XHS4</accession>
<dbReference type="AlphaFoldDB" id="W6XHS4"/>
<dbReference type="GO" id="GO:0008270">
    <property type="term" value="F:zinc ion binding"/>
    <property type="evidence" value="ECO:0007669"/>
    <property type="project" value="UniProtKB-KW"/>
</dbReference>
<dbReference type="SUPFAM" id="SSF57667">
    <property type="entry name" value="beta-beta-alpha zinc fingers"/>
    <property type="match status" value="1"/>
</dbReference>
<keyword evidence="1" id="KW-0479">Metal-binding</keyword>
<dbReference type="EMBL" id="KI965309">
    <property type="protein sequence ID" value="EUC26622.1"/>
    <property type="molecule type" value="Genomic_DNA"/>
</dbReference>
<keyword evidence="1" id="KW-0862">Zinc</keyword>
<dbReference type="GeneID" id="19143338"/>
<dbReference type="RefSeq" id="XP_007719073.1">
    <property type="nucleotide sequence ID" value="XM_007720883.1"/>
</dbReference>
<dbReference type="PROSITE" id="PS50157">
    <property type="entry name" value="ZINC_FINGER_C2H2_2"/>
    <property type="match status" value="2"/>
</dbReference>
<dbReference type="Pfam" id="PF00096">
    <property type="entry name" value="zf-C2H2"/>
    <property type="match status" value="2"/>
</dbReference>
<sequence>MPQQDSMGPAVDSGAFNLTVFNNNSSSSCESDDLSNSDSDTSCHNELSSSKSSSTFHTTASRRYQCEELIRPKKTRCHKEFKRSEHLRRHIRTAHCVDYFPNYECKIPSCSKKFKRRDNLRPHYLTHLIRTKIADPRKNKVVTFQELEKILGSEEEDLLKSLKAKLGKT</sequence>
<reference evidence="4 5" key="1">
    <citation type="journal article" date="2013" name="PLoS Genet.">
        <title>Comparative genome structure, secondary metabolite, and effector coding capacity across Cochliobolus pathogens.</title>
        <authorList>
            <person name="Condon B.J."/>
            <person name="Leng Y."/>
            <person name="Wu D."/>
            <person name="Bushley K.E."/>
            <person name="Ohm R.A."/>
            <person name="Otillar R."/>
            <person name="Martin J."/>
            <person name="Schackwitz W."/>
            <person name="Grimwood J."/>
            <person name="MohdZainudin N."/>
            <person name="Xue C."/>
            <person name="Wang R."/>
            <person name="Manning V.A."/>
            <person name="Dhillon B."/>
            <person name="Tu Z.J."/>
            <person name="Steffenson B.J."/>
            <person name="Salamov A."/>
            <person name="Sun H."/>
            <person name="Lowry S."/>
            <person name="LaButti K."/>
            <person name="Han J."/>
            <person name="Copeland A."/>
            <person name="Lindquist E."/>
            <person name="Barry K."/>
            <person name="Schmutz J."/>
            <person name="Baker S.E."/>
            <person name="Ciuffetti L.M."/>
            <person name="Grigoriev I.V."/>
            <person name="Zhong S."/>
            <person name="Turgeon B.G."/>
        </authorList>
    </citation>
    <scope>NUCLEOTIDE SEQUENCE [LARGE SCALE GENOMIC DNA]</scope>
    <source>
        <strain evidence="4 5">26-R-13</strain>
    </source>
</reference>
<feature type="region of interest" description="Disordered" evidence="2">
    <location>
        <begin position="25"/>
        <end position="56"/>
    </location>
</feature>
<dbReference type="Proteomes" id="UP000053841">
    <property type="component" value="Unassembled WGS sequence"/>
</dbReference>
<evidence type="ECO:0000313" key="4">
    <source>
        <dbReference type="EMBL" id="EUC26622.1"/>
    </source>
</evidence>
<keyword evidence="5" id="KW-1185">Reference proteome</keyword>